<evidence type="ECO:0000313" key="3">
    <source>
        <dbReference type="EMBL" id="KKL22302.1"/>
    </source>
</evidence>
<dbReference type="GO" id="GO:0009252">
    <property type="term" value="P:peptidoglycan biosynthetic process"/>
    <property type="evidence" value="ECO:0007669"/>
    <property type="project" value="TreeGrafter"/>
</dbReference>
<dbReference type="SUPFAM" id="SSF53955">
    <property type="entry name" value="Lysozyme-like"/>
    <property type="match status" value="1"/>
</dbReference>
<accession>A0A0F9C7L6</accession>
<dbReference type="InterPro" id="IPR023346">
    <property type="entry name" value="Lysozyme-like_dom_sf"/>
</dbReference>
<proteinExistence type="predicted"/>
<feature type="domain" description="Glycosyl transferase family 51" evidence="2">
    <location>
        <begin position="60"/>
        <end position="127"/>
    </location>
</feature>
<dbReference type="EMBL" id="LAZR01037404">
    <property type="protein sequence ID" value="KKL22302.1"/>
    <property type="molecule type" value="Genomic_DNA"/>
</dbReference>
<keyword evidence="1" id="KW-0808">Transferase</keyword>
<gene>
    <name evidence="3" type="ORF">LCGC14_2436780</name>
</gene>
<comment type="caution">
    <text evidence="3">The sequence shown here is derived from an EMBL/GenBank/DDBJ whole genome shotgun (WGS) entry which is preliminary data.</text>
</comment>
<evidence type="ECO:0000256" key="1">
    <source>
        <dbReference type="ARBA" id="ARBA00022679"/>
    </source>
</evidence>
<dbReference type="GO" id="GO:0008955">
    <property type="term" value="F:peptidoglycan glycosyltransferase activity"/>
    <property type="evidence" value="ECO:0007669"/>
    <property type="project" value="TreeGrafter"/>
</dbReference>
<dbReference type="Gene3D" id="1.10.3810.10">
    <property type="entry name" value="Biosynthetic peptidoglycan transglycosylase-like"/>
    <property type="match status" value="1"/>
</dbReference>
<dbReference type="InterPro" id="IPR050396">
    <property type="entry name" value="Glycosyltr_51/Transpeptidase"/>
</dbReference>
<feature type="non-terminal residue" evidence="3">
    <location>
        <position position="134"/>
    </location>
</feature>
<sequence>MRRPDRWCLGLALALLVSALALDGLRGWIARTDLPRLNIATSTEVLDRDGGLLRAFQIADGRWRLKAGPSDVDPLYIAMLLAFEDKRFADHGGVDPLAVLRAAGQAVTAGRFVSGASTLTMQVDRLLEDGPTGA</sequence>
<dbReference type="InterPro" id="IPR001264">
    <property type="entry name" value="Glyco_trans_51"/>
</dbReference>
<dbReference type="PANTHER" id="PTHR32282:SF15">
    <property type="entry name" value="PENICILLIN-BINDING PROTEIN 1C"/>
    <property type="match status" value="1"/>
</dbReference>
<organism evidence="3">
    <name type="scientific">marine sediment metagenome</name>
    <dbReference type="NCBI Taxonomy" id="412755"/>
    <lineage>
        <taxon>unclassified sequences</taxon>
        <taxon>metagenomes</taxon>
        <taxon>ecological metagenomes</taxon>
    </lineage>
</organism>
<dbReference type="InterPro" id="IPR036950">
    <property type="entry name" value="PBP_transglycosylase"/>
</dbReference>
<dbReference type="AlphaFoldDB" id="A0A0F9C7L6"/>
<name>A0A0F9C7L6_9ZZZZ</name>
<dbReference type="PANTHER" id="PTHR32282">
    <property type="entry name" value="BINDING PROTEIN TRANSPEPTIDASE, PUTATIVE-RELATED"/>
    <property type="match status" value="1"/>
</dbReference>
<dbReference type="GO" id="GO:0030288">
    <property type="term" value="C:outer membrane-bounded periplasmic space"/>
    <property type="evidence" value="ECO:0007669"/>
    <property type="project" value="TreeGrafter"/>
</dbReference>
<dbReference type="Pfam" id="PF00912">
    <property type="entry name" value="Transgly"/>
    <property type="match status" value="1"/>
</dbReference>
<evidence type="ECO:0000259" key="2">
    <source>
        <dbReference type="Pfam" id="PF00912"/>
    </source>
</evidence>
<protein>
    <recommendedName>
        <fullName evidence="2">Glycosyl transferase family 51 domain-containing protein</fullName>
    </recommendedName>
</protein>
<reference evidence="3" key="1">
    <citation type="journal article" date="2015" name="Nature">
        <title>Complex archaea that bridge the gap between prokaryotes and eukaryotes.</title>
        <authorList>
            <person name="Spang A."/>
            <person name="Saw J.H."/>
            <person name="Jorgensen S.L."/>
            <person name="Zaremba-Niedzwiedzka K."/>
            <person name="Martijn J."/>
            <person name="Lind A.E."/>
            <person name="van Eijk R."/>
            <person name="Schleper C."/>
            <person name="Guy L."/>
            <person name="Ettema T.J."/>
        </authorList>
    </citation>
    <scope>NUCLEOTIDE SEQUENCE</scope>
</reference>